<dbReference type="PANTHER" id="PTHR11012">
    <property type="entry name" value="PROTEIN KINASE-LIKE DOMAIN-CONTAINING"/>
    <property type="match status" value="1"/>
</dbReference>
<keyword evidence="3" id="KW-1185">Reference proteome</keyword>
<dbReference type="Gene3D" id="3.90.1200.10">
    <property type="match status" value="1"/>
</dbReference>
<organism evidence="2 3">
    <name type="scientific">Nesidiocoris tenuis</name>
    <dbReference type="NCBI Taxonomy" id="355587"/>
    <lineage>
        <taxon>Eukaryota</taxon>
        <taxon>Metazoa</taxon>
        <taxon>Ecdysozoa</taxon>
        <taxon>Arthropoda</taxon>
        <taxon>Hexapoda</taxon>
        <taxon>Insecta</taxon>
        <taxon>Pterygota</taxon>
        <taxon>Neoptera</taxon>
        <taxon>Paraneoptera</taxon>
        <taxon>Hemiptera</taxon>
        <taxon>Heteroptera</taxon>
        <taxon>Panheteroptera</taxon>
        <taxon>Cimicomorpha</taxon>
        <taxon>Miridae</taxon>
        <taxon>Dicyphina</taxon>
        <taxon>Nesidiocoris</taxon>
    </lineage>
</organism>
<evidence type="ECO:0000313" key="3">
    <source>
        <dbReference type="Proteomes" id="UP001307889"/>
    </source>
</evidence>
<evidence type="ECO:0000313" key="2">
    <source>
        <dbReference type="EMBL" id="BES95770.1"/>
    </source>
</evidence>
<sequence length="409" mass="46899">MEIDANWLESVLRRKSYEESPVKVVDFKHDGGLAKGDNFLSKINKIKAKVLLGNGKYKTVSFFVKNQHDSEHLKKMSVDTGIFFREITMYRDIFPKMEALLDEAGITEDLPWGKCVDIRLYDRLILEDLSLEGYKMADRRKQLGLNASLLVMKAFGKFHGLSRILLQRGELPLDIFRDHMSTKDEDKNRFVEDGLKVLIRKCDQWGDEWKEATRRMKEALPDFGKKFSKALTPEPDEFSVLVHSDGWTNNLLFKYDVDPENSTSVKLLDFQICFLSSPARDLHMFFTTSVKLDVREKHLNTLVQAYADSLKSILTKCNYEDHIPDANEVHEMLEKRQALHFGDSFTMALVALNDHESTPDFEEVMKKSLEAEARGEEIGDEYTLVGNMSPTAEKVIKVAIKQAMKSGVI</sequence>
<feature type="domain" description="CHK kinase-like" evidence="1">
    <location>
        <begin position="124"/>
        <end position="316"/>
    </location>
</feature>
<dbReference type="SMART" id="SM00587">
    <property type="entry name" value="CHK"/>
    <property type="match status" value="1"/>
</dbReference>
<dbReference type="GO" id="GO:0016740">
    <property type="term" value="F:transferase activity"/>
    <property type="evidence" value="ECO:0007669"/>
    <property type="project" value="UniProtKB-KW"/>
</dbReference>
<protein>
    <submittedName>
        <fullName evidence="2">Transferase activity, transferring phosphorus-containing groups</fullName>
    </submittedName>
</protein>
<gene>
    <name evidence="2" type="ORF">NTJ_08579</name>
</gene>
<dbReference type="Pfam" id="PF02958">
    <property type="entry name" value="EcKL"/>
    <property type="match status" value="1"/>
</dbReference>
<reference evidence="2 3" key="1">
    <citation type="submission" date="2023-09" db="EMBL/GenBank/DDBJ databases">
        <title>Nesidiocoris tenuis whole genome shotgun sequence.</title>
        <authorList>
            <person name="Shibata T."/>
            <person name="Shimoda M."/>
            <person name="Kobayashi T."/>
            <person name="Uehara T."/>
        </authorList>
    </citation>
    <scope>NUCLEOTIDE SEQUENCE [LARGE SCALE GENOMIC DNA]</scope>
    <source>
        <strain evidence="2 3">Japan</strain>
    </source>
</reference>
<dbReference type="Proteomes" id="UP001307889">
    <property type="component" value="Chromosome 6"/>
</dbReference>
<proteinExistence type="predicted"/>
<dbReference type="PANTHER" id="PTHR11012:SF56">
    <property type="entry name" value="CHK KINASE-LIKE DOMAIN-CONTAINING PROTEIN-RELATED"/>
    <property type="match status" value="1"/>
</dbReference>
<evidence type="ECO:0000259" key="1">
    <source>
        <dbReference type="SMART" id="SM00587"/>
    </source>
</evidence>
<keyword evidence="2" id="KW-0808">Transferase</keyword>
<dbReference type="InterPro" id="IPR011009">
    <property type="entry name" value="Kinase-like_dom_sf"/>
</dbReference>
<name>A0ABN7AU90_9HEMI</name>
<dbReference type="InterPro" id="IPR015897">
    <property type="entry name" value="CHK_kinase-like"/>
</dbReference>
<dbReference type="InterPro" id="IPR004119">
    <property type="entry name" value="EcKL"/>
</dbReference>
<dbReference type="EMBL" id="AP028914">
    <property type="protein sequence ID" value="BES95770.1"/>
    <property type="molecule type" value="Genomic_DNA"/>
</dbReference>
<dbReference type="SUPFAM" id="SSF56112">
    <property type="entry name" value="Protein kinase-like (PK-like)"/>
    <property type="match status" value="1"/>
</dbReference>
<accession>A0ABN7AU90</accession>